<organism evidence="2">
    <name type="scientific">Oryza barthii</name>
    <dbReference type="NCBI Taxonomy" id="65489"/>
    <lineage>
        <taxon>Eukaryota</taxon>
        <taxon>Viridiplantae</taxon>
        <taxon>Streptophyta</taxon>
        <taxon>Embryophyta</taxon>
        <taxon>Tracheophyta</taxon>
        <taxon>Spermatophyta</taxon>
        <taxon>Magnoliopsida</taxon>
        <taxon>Liliopsida</taxon>
        <taxon>Poales</taxon>
        <taxon>Poaceae</taxon>
        <taxon>BOP clade</taxon>
        <taxon>Oryzoideae</taxon>
        <taxon>Oryzeae</taxon>
        <taxon>Oryzinae</taxon>
        <taxon>Oryza</taxon>
    </lineage>
</organism>
<dbReference type="AlphaFoldDB" id="A0A0D3GNA7"/>
<proteinExistence type="predicted"/>
<sequence length="93" mass="9527">MVKVPRFDAIEVEGFLSSSCPTPPPCAAPSWSSSASSGGGGIPSSSSSRGATVCLAMIVSLMTSVYLTALPTERWPAYLVITIGACTPGKEVF</sequence>
<name>A0A0D3GNA7_9ORYZ</name>
<dbReference type="HOGENOM" id="CLU_2403136_0_0_1"/>
<feature type="region of interest" description="Disordered" evidence="1">
    <location>
        <begin position="19"/>
        <end position="48"/>
    </location>
</feature>
<accession>A0A0D3GNA7</accession>
<reference evidence="2" key="1">
    <citation type="journal article" date="2009" name="Rice">
        <title>De Novo Next Generation Sequencing of Plant Genomes.</title>
        <authorList>
            <person name="Rounsley S."/>
            <person name="Marri P.R."/>
            <person name="Yu Y."/>
            <person name="He R."/>
            <person name="Sisneros N."/>
            <person name="Goicoechea J.L."/>
            <person name="Lee S.J."/>
            <person name="Angelova A."/>
            <person name="Kudrna D."/>
            <person name="Luo M."/>
            <person name="Affourtit J."/>
            <person name="Desany B."/>
            <person name="Knight J."/>
            <person name="Niazi F."/>
            <person name="Egholm M."/>
            <person name="Wing R.A."/>
        </authorList>
    </citation>
    <scope>NUCLEOTIDE SEQUENCE [LARGE SCALE GENOMIC DNA]</scope>
    <source>
        <strain evidence="2">cv. IRGC 105608</strain>
    </source>
</reference>
<dbReference type="EnsemblPlants" id="OBART07G06130.1">
    <property type="protein sequence ID" value="OBART07G06130.1"/>
    <property type="gene ID" value="OBART07G06130"/>
</dbReference>
<keyword evidence="3" id="KW-1185">Reference proteome</keyword>
<dbReference type="Gramene" id="OBART07G06130.1">
    <property type="protein sequence ID" value="OBART07G06130.1"/>
    <property type="gene ID" value="OBART07G06130"/>
</dbReference>
<dbReference type="Proteomes" id="UP000026960">
    <property type="component" value="Chromosome 7"/>
</dbReference>
<protein>
    <submittedName>
        <fullName evidence="2">Uncharacterized protein</fullName>
    </submittedName>
</protein>
<evidence type="ECO:0000256" key="1">
    <source>
        <dbReference type="SAM" id="MobiDB-lite"/>
    </source>
</evidence>
<evidence type="ECO:0000313" key="3">
    <source>
        <dbReference type="Proteomes" id="UP000026960"/>
    </source>
</evidence>
<reference evidence="2" key="2">
    <citation type="submission" date="2015-03" db="UniProtKB">
        <authorList>
            <consortium name="EnsemblPlants"/>
        </authorList>
    </citation>
    <scope>IDENTIFICATION</scope>
</reference>
<dbReference type="PaxDb" id="65489-OBART07G06130.1"/>
<evidence type="ECO:0000313" key="2">
    <source>
        <dbReference type="EnsemblPlants" id="OBART07G06130.1"/>
    </source>
</evidence>